<protein>
    <submittedName>
        <fullName evidence="2">Uncharacterized protein</fullName>
    </submittedName>
</protein>
<organism evidence="2 3">
    <name type="scientific">Stephania japonica</name>
    <dbReference type="NCBI Taxonomy" id="461633"/>
    <lineage>
        <taxon>Eukaryota</taxon>
        <taxon>Viridiplantae</taxon>
        <taxon>Streptophyta</taxon>
        <taxon>Embryophyta</taxon>
        <taxon>Tracheophyta</taxon>
        <taxon>Spermatophyta</taxon>
        <taxon>Magnoliopsida</taxon>
        <taxon>Ranunculales</taxon>
        <taxon>Menispermaceae</taxon>
        <taxon>Menispermoideae</taxon>
        <taxon>Cissampelideae</taxon>
        <taxon>Stephania</taxon>
    </lineage>
</organism>
<accession>A0AAP0I8P5</accession>
<dbReference type="EMBL" id="JBBNAE010000007">
    <property type="protein sequence ID" value="KAK9110341.1"/>
    <property type="molecule type" value="Genomic_DNA"/>
</dbReference>
<evidence type="ECO:0000256" key="1">
    <source>
        <dbReference type="SAM" id="MobiDB-lite"/>
    </source>
</evidence>
<dbReference type="AlphaFoldDB" id="A0AAP0I8P5"/>
<feature type="compositionally biased region" description="Acidic residues" evidence="1">
    <location>
        <begin position="24"/>
        <end position="59"/>
    </location>
</feature>
<feature type="region of interest" description="Disordered" evidence="1">
    <location>
        <begin position="1"/>
        <end position="131"/>
    </location>
</feature>
<proteinExistence type="predicted"/>
<dbReference type="Proteomes" id="UP001417504">
    <property type="component" value="Unassembled WGS sequence"/>
</dbReference>
<feature type="compositionally biased region" description="Basic and acidic residues" evidence="1">
    <location>
        <begin position="72"/>
        <end position="88"/>
    </location>
</feature>
<evidence type="ECO:0000313" key="3">
    <source>
        <dbReference type="Proteomes" id="UP001417504"/>
    </source>
</evidence>
<sequence length="153" mass="17332">MKRGKKMKLAAKSIDEEAKQYESQPEESADCEEEMTNDDDEFEESGEDDSEEEEDELIGEDEKTQVGNVVRDPYDSNDDMHTQEHEGEYVPENEPVQRENTNTIEDHRGPPIETEPTPRSPTIGKGKIEPILDCPEEGVFVTPTVPATHSYFS</sequence>
<comment type="caution">
    <text evidence="2">The sequence shown here is derived from an EMBL/GenBank/DDBJ whole genome shotgun (WGS) entry which is preliminary data.</text>
</comment>
<keyword evidence="3" id="KW-1185">Reference proteome</keyword>
<reference evidence="2 3" key="1">
    <citation type="submission" date="2024-01" db="EMBL/GenBank/DDBJ databases">
        <title>Genome assemblies of Stephania.</title>
        <authorList>
            <person name="Yang L."/>
        </authorList>
    </citation>
    <scope>NUCLEOTIDE SEQUENCE [LARGE SCALE GENOMIC DNA]</scope>
    <source>
        <strain evidence="2">QJT</strain>
        <tissue evidence="2">Leaf</tissue>
    </source>
</reference>
<evidence type="ECO:0000313" key="2">
    <source>
        <dbReference type="EMBL" id="KAK9110341.1"/>
    </source>
</evidence>
<name>A0AAP0I8P5_9MAGN</name>
<gene>
    <name evidence="2" type="ORF">Sjap_018401</name>
</gene>